<evidence type="ECO:0000313" key="3">
    <source>
        <dbReference type="EMBL" id="GAI31631.1"/>
    </source>
</evidence>
<name>X1NN40_9ZZZZ</name>
<comment type="caution">
    <text evidence="3">The sequence shown here is derived from an EMBL/GenBank/DDBJ whole genome shotgun (WGS) entry which is preliminary data.</text>
</comment>
<protein>
    <submittedName>
        <fullName evidence="3">Uncharacterized protein</fullName>
    </submittedName>
</protein>
<organism evidence="3">
    <name type="scientific">marine sediment metagenome</name>
    <dbReference type="NCBI Taxonomy" id="412755"/>
    <lineage>
        <taxon>unclassified sequences</taxon>
        <taxon>metagenomes</taxon>
        <taxon>ecological metagenomes</taxon>
    </lineage>
</organism>
<evidence type="ECO:0000256" key="2">
    <source>
        <dbReference type="ARBA" id="ARBA00022485"/>
    </source>
</evidence>
<keyword evidence="2" id="KW-0408">Iron</keyword>
<dbReference type="PANTHER" id="PTHR21339:SF0">
    <property type="entry name" value="S-ADENOSYLMETHIONINE-DEPENDENT NUCLEOTIDE DEHYDRATASE RSAD2"/>
    <property type="match status" value="1"/>
</dbReference>
<dbReference type="EMBL" id="BARV01015563">
    <property type="protein sequence ID" value="GAI31631.1"/>
    <property type="molecule type" value="Genomic_DNA"/>
</dbReference>
<dbReference type="GO" id="GO:0051539">
    <property type="term" value="F:4 iron, 4 sulfur cluster binding"/>
    <property type="evidence" value="ECO:0007669"/>
    <property type="project" value="UniProtKB-KW"/>
</dbReference>
<comment type="cofactor">
    <cofactor evidence="1">
        <name>[4Fe-4S] cluster</name>
        <dbReference type="ChEBI" id="CHEBI:49883"/>
    </cofactor>
</comment>
<dbReference type="InterPro" id="IPR051196">
    <property type="entry name" value="RSAD2/Viperin_antiviral"/>
</dbReference>
<dbReference type="SUPFAM" id="SSF102114">
    <property type="entry name" value="Radical SAM enzymes"/>
    <property type="match status" value="1"/>
</dbReference>
<dbReference type="PANTHER" id="PTHR21339">
    <property type="entry name" value="RADICAL S-ADENOSYL METHIONINE DOMAIN-CONTAINING PROTEIN 2"/>
    <property type="match status" value="1"/>
</dbReference>
<dbReference type="AlphaFoldDB" id="X1NN40"/>
<feature type="non-terminal residue" evidence="3">
    <location>
        <position position="1"/>
    </location>
</feature>
<dbReference type="InterPro" id="IPR058240">
    <property type="entry name" value="rSAM_sf"/>
</dbReference>
<evidence type="ECO:0000256" key="1">
    <source>
        <dbReference type="ARBA" id="ARBA00001966"/>
    </source>
</evidence>
<proteinExistence type="predicted"/>
<gene>
    <name evidence="3" type="ORF">S06H3_26882</name>
</gene>
<keyword evidence="2" id="KW-0004">4Fe-4S</keyword>
<sequence length="131" mass="15667">IKLKINTVITKWNYPEDMIETILELNPERWKVFQVLKVEGENDNRVDPLLISEEQFMSFVHRHKHLNPIYESNDLFRGSYVMLDPLGRFFQNAKGFIEYSRSILEVDPFEALAEVGWDREKFLKRGGIYEW</sequence>
<keyword evidence="2" id="KW-0411">Iron-sulfur</keyword>
<accession>X1NN40</accession>
<reference evidence="3" key="1">
    <citation type="journal article" date="2014" name="Front. Microbiol.">
        <title>High frequency of phylogenetically diverse reductive dehalogenase-homologous genes in deep subseafloor sedimentary metagenomes.</title>
        <authorList>
            <person name="Kawai M."/>
            <person name="Futagami T."/>
            <person name="Toyoda A."/>
            <person name="Takaki Y."/>
            <person name="Nishi S."/>
            <person name="Hori S."/>
            <person name="Arai W."/>
            <person name="Tsubouchi T."/>
            <person name="Morono Y."/>
            <person name="Uchiyama I."/>
            <person name="Ito T."/>
            <person name="Fujiyama A."/>
            <person name="Inagaki F."/>
            <person name="Takami H."/>
        </authorList>
    </citation>
    <scope>NUCLEOTIDE SEQUENCE</scope>
    <source>
        <strain evidence="3">Expedition CK06-06</strain>
    </source>
</reference>
<keyword evidence="2" id="KW-0479">Metal-binding</keyword>